<dbReference type="EnsemblMetazoa" id="AALFPA23_013907.R20181">
    <property type="protein sequence ID" value="AALFPA23_013907.P20181"/>
    <property type="gene ID" value="AALFPA23_013907"/>
</dbReference>
<dbReference type="Gene3D" id="3.30.420.10">
    <property type="entry name" value="Ribonuclease H-like superfamily/Ribonuclease H"/>
    <property type="match status" value="1"/>
</dbReference>
<organism evidence="2 3">
    <name type="scientific">Aedes albopictus</name>
    <name type="common">Asian tiger mosquito</name>
    <name type="synonym">Stegomyia albopicta</name>
    <dbReference type="NCBI Taxonomy" id="7160"/>
    <lineage>
        <taxon>Eukaryota</taxon>
        <taxon>Metazoa</taxon>
        <taxon>Ecdysozoa</taxon>
        <taxon>Arthropoda</taxon>
        <taxon>Hexapoda</taxon>
        <taxon>Insecta</taxon>
        <taxon>Pterygota</taxon>
        <taxon>Neoptera</taxon>
        <taxon>Endopterygota</taxon>
        <taxon>Diptera</taxon>
        <taxon>Nematocera</taxon>
        <taxon>Culicoidea</taxon>
        <taxon>Culicidae</taxon>
        <taxon>Culicinae</taxon>
        <taxon>Aedini</taxon>
        <taxon>Aedes</taxon>
        <taxon>Stegomyia</taxon>
    </lineage>
</organism>
<evidence type="ECO:0000259" key="1">
    <source>
        <dbReference type="PROSITE" id="PS50994"/>
    </source>
</evidence>
<sequence>MNGQCRKRRRRLQKKSYARPCYAHKATSIPDRLVELERFTQLTRATPAVAYVLRFIANLNQKDTRQEGVVGPLSSEELARAEYLLIRETQWQSIPDEILDLQKCTGDSPYGASATSKTGVIKIGRSNAKHWIAVFTCLIIRTVHVEVAHNLTTDSCIKCIRRFICRRGAPAEIYSDNGTNFLGAAKLLQDQVEQLAVTFTGTTTKWVFNPPGTPHMGGAWERMVRSDKTAVGTAYNNNRKLEDEALESFMVGAEAIVNRRPLTYLPLTSEESEALTPNHFLLGNSSGVKQHAVEATGPAEALRSSWHQVQHQLDMFGGGGLNSIR</sequence>
<protein>
    <recommendedName>
        <fullName evidence="1">Integrase catalytic domain-containing protein</fullName>
    </recommendedName>
</protein>
<dbReference type="InterPro" id="IPR036397">
    <property type="entry name" value="RNaseH_sf"/>
</dbReference>
<dbReference type="InterPro" id="IPR012337">
    <property type="entry name" value="RNaseH-like_sf"/>
</dbReference>
<accession>A0ABM1Z0S4</accession>
<dbReference type="PANTHER" id="PTHR47331">
    <property type="entry name" value="PHD-TYPE DOMAIN-CONTAINING PROTEIN"/>
    <property type="match status" value="1"/>
</dbReference>
<keyword evidence="3" id="KW-1185">Reference proteome</keyword>
<dbReference type="InterPro" id="IPR001584">
    <property type="entry name" value="Integrase_cat-core"/>
</dbReference>
<dbReference type="Proteomes" id="UP000069940">
    <property type="component" value="Unassembled WGS sequence"/>
</dbReference>
<dbReference type="GeneID" id="134291729"/>
<evidence type="ECO:0000313" key="3">
    <source>
        <dbReference type="Proteomes" id="UP000069940"/>
    </source>
</evidence>
<dbReference type="RefSeq" id="XP_062715835.1">
    <property type="nucleotide sequence ID" value="XM_062859851.1"/>
</dbReference>
<name>A0ABM1Z0S4_AEDAL</name>
<dbReference type="SUPFAM" id="SSF53098">
    <property type="entry name" value="Ribonuclease H-like"/>
    <property type="match status" value="1"/>
</dbReference>
<proteinExistence type="predicted"/>
<reference evidence="2" key="2">
    <citation type="submission" date="2025-05" db="UniProtKB">
        <authorList>
            <consortium name="EnsemblMetazoa"/>
        </authorList>
    </citation>
    <scope>IDENTIFICATION</scope>
    <source>
        <strain evidence="2">Foshan</strain>
    </source>
</reference>
<feature type="domain" description="Integrase catalytic" evidence="1">
    <location>
        <begin position="105"/>
        <end position="285"/>
    </location>
</feature>
<evidence type="ECO:0000313" key="2">
    <source>
        <dbReference type="EnsemblMetazoa" id="AALFPA23_013907.P20181"/>
    </source>
</evidence>
<dbReference type="PROSITE" id="PS50994">
    <property type="entry name" value="INTEGRASE"/>
    <property type="match status" value="1"/>
</dbReference>
<reference evidence="3" key="1">
    <citation type="journal article" date="2015" name="Proc. Natl. Acad. Sci. U.S.A.">
        <title>Genome sequence of the Asian Tiger mosquito, Aedes albopictus, reveals insights into its biology, genetics, and evolution.</title>
        <authorList>
            <person name="Chen X.G."/>
            <person name="Jiang X."/>
            <person name="Gu J."/>
            <person name="Xu M."/>
            <person name="Wu Y."/>
            <person name="Deng Y."/>
            <person name="Zhang C."/>
            <person name="Bonizzoni M."/>
            <person name="Dermauw W."/>
            <person name="Vontas J."/>
            <person name="Armbruster P."/>
            <person name="Huang X."/>
            <person name="Yang Y."/>
            <person name="Zhang H."/>
            <person name="He W."/>
            <person name="Peng H."/>
            <person name="Liu Y."/>
            <person name="Wu K."/>
            <person name="Chen J."/>
            <person name="Lirakis M."/>
            <person name="Topalis P."/>
            <person name="Van Leeuwen T."/>
            <person name="Hall A.B."/>
            <person name="Jiang X."/>
            <person name="Thorpe C."/>
            <person name="Mueller R.L."/>
            <person name="Sun C."/>
            <person name="Waterhouse R.M."/>
            <person name="Yan G."/>
            <person name="Tu Z.J."/>
            <person name="Fang X."/>
            <person name="James A.A."/>
        </authorList>
    </citation>
    <scope>NUCLEOTIDE SEQUENCE [LARGE SCALE GENOMIC DNA]</scope>
    <source>
        <strain evidence="3">Foshan</strain>
    </source>
</reference>